<sequence>MGMRLTISALLVAVLCALVALSSAALVGAPMKHDPKEFENYLDEAHFVASSQVEGREFYDTVVEILEAETQVVSGVIYRLKMKMTESTCKVSKGNYSKELCVPKKGKPVKICEAEVYSRAWENYHNVNSFTCEAAMSIVTRISGVLDPKDLTFAYLSKHLKLSQERSLFSVFVRTYNKTYKDKEEHEARFMIFKNNLKRIALFNRLEEGTAHYGLTEFSDLSPSEFERYHLGLKKDLNEHKEEVKPIKVGPVHEPLPDLFDWRTKGAVTDVKNQGACGSCWAFSVTGNVEGQWFLSGNKLLSLSEQELVDCDKGDHGCGGGYMGQGLKAVIEMGGLETEAEYPYKGVDGTCKFNKTESQARVQSFVGLPQNETELAYWLMKHGPISIGINANAMQFYFGGISHPWKFLCSPTDIDHGVLLVGFGVDKRSFRRKPVPYWIVKNSWGKYWGEKGYYRVYRGDGTCGVNQMALSAVVPP</sequence>
<dbReference type="AlphaFoldDB" id="A0A1E1XMD8"/>
<evidence type="ECO:0000256" key="1">
    <source>
        <dbReference type="ARBA" id="ARBA00008455"/>
    </source>
</evidence>
<dbReference type="InterPro" id="IPR000010">
    <property type="entry name" value="Cystatin_dom"/>
</dbReference>
<dbReference type="GO" id="GO:0006508">
    <property type="term" value="P:proteolysis"/>
    <property type="evidence" value="ECO:0007669"/>
    <property type="project" value="UniProtKB-KW"/>
</dbReference>
<dbReference type="Pfam" id="PF00031">
    <property type="entry name" value="Cystatin"/>
    <property type="match status" value="1"/>
</dbReference>
<dbReference type="InterPro" id="IPR000169">
    <property type="entry name" value="Pept_cys_AS"/>
</dbReference>
<evidence type="ECO:0000259" key="11">
    <source>
        <dbReference type="SMART" id="SM00043"/>
    </source>
</evidence>
<dbReference type="InterPro" id="IPR039417">
    <property type="entry name" value="Peptidase_C1A_papain-like"/>
</dbReference>
<evidence type="ECO:0000259" key="13">
    <source>
        <dbReference type="SMART" id="SM00848"/>
    </source>
</evidence>
<accession>A0A1E1XMD8</accession>
<feature type="non-terminal residue" evidence="14">
    <location>
        <position position="476"/>
    </location>
</feature>
<dbReference type="CDD" id="cd00042">
    <property type="entry name" value="CY"/>
    <property type="match status" value="1"/>
</dbReference>
<dbReference type="Pfam" id="PF08246">
    <property type="entry name" value="Inhibitor_I29"/>
    <property type="match status" value="1"/>
</dbReference>
<evidence type="ECO:0000256" key="6">
    <source>
        <dbReference type="ARBA" id="ARBA00022807"/>
    </source>
</evidence>
<keyword evidence="4 10" id="KW-0732">Signal</keyword>
<keyword evidence="3" id="KW-0645">Protease</keyword>
<comment type="similarity">
    <text evidence="2">Belongs to the cystatin family.</text>
</comment>
<keyword evidence="5" id="KW-0378">Hydrolase</keyword>
<evidence type="ECO:0000256" key="10">
    <source>
        <dbReference type="SAM" id="SignalP"/>
    </source>
</evidence>
<keyword evidence="9" id="KW-0325">Glycoprotein</keyword>
<dbReference type="InterPro" id="IPR038765">
    <property type="entry name" value="Papain-like_cys_pep_sf"/>
</dbReference>
<dbReference type="SMART" id="SM00645">
    <property type="entry name" value="Pept_C1"/>
    <property type="match status" value="1"/>
</dbReference>
<evidence type="ECO:0000256" key="2">
    <source>
        <dbReference type="ARBA" id="ARBA00009403"/>
    </source>
</evidence>
<evidence type="ECO:0000256" key="3">
    <source>
        <dbReference type="ARBA" id="ARBA00022670"/>
    </source>
</evidence>
<dbReference type="SMART" id="SM00043">
    <property type="entry name" value="CY"/>
    <property type="match status" value="1"/>
</dbReference>
<dbReference type="GO" id="GO:0004869">
    <property type="term" value="F:cysteine-type endopeptidase inhibitor activity"/>
    <property type="evidence" value="ECO:0007669"/>
    <property type="project" value="InterPro"/>
</dbReference>
<protein>
    <submittedName>
        <fullName evidence="14">Putative cysteine proteinase</fullName>
    </submittedName>
</protein>
<dbReference type="PROSITE" id="PS00139">
    <property type="entry name" value="THIOL_PROTEASE_CYS"/>
    <property type="match status" value="1"/>
</dbReference>
<keyword evidence="8" id="KW-1015">Disulfide bond</keyword>
<feature type="domain" description="Cystatin" evidence="11">
    <location>
        <begin position="25"/>
        <end position="133"/>
    </location>
</feature>
<dbReference type="InterPro" id="IPR046350">
    <property type="entry name" value="Cystatin_sf"/>
</dbReference>
<dbReference type="SMART" id="SM00848">
    <property type="entry name" value="Inhibitor_I29"/>
    <property type="match status" value="1"/>
</dbReference>
<dbReference type="CDD" id="cd02248">
    <property type="entry name" value="Peptidase_C1A"/>
    <property type="match status" value="1"/>
</dbReference>
<evidence type="ECO:0000256" key="4">
    <source>
        <dbReference type="ARBA" id="ARBA00022729"/>
    </source>
</evidence>
<evidence type="ECO:0000259" key="12">
    <source>
        <dbReference type="SMART" id="SM00645"/>
    </source>
</evidence>
<dbReference type="Gene3D" id="3.10.450.10">
    <property type="match status" value="1"/>
</dbReference>
<dbReference type="PROSITE" id="PS00287">
    <property type="entry name" value="CYSTATIN"/>
    <property type="match status" value="1"/>
</dbReference>
<reference evidence="14" key="1">
    <citation type="submission" date="2016-09" db="EMBL/GenBank/DDBJ databases">
        <authorList>
            <person name="Capua I."/>
            <person name="De Benedictis P."/>
            <person name="Joannis T."/>
            <person name="Lombin L.H."/>
            <person name="Cattoli G."/>
        </authorList>
    </citation>
    <scope>NUCLEOTIDE SEQUENCE</scope>
</reference>
<name>A0A1E1XMD8_AMBSC</name>
<dbReference type="Gene3D" id="3.90.70.10">
    <property type="entry name" value="Cysteine proteinases"/>
    <property type="match status" value="1"/>
</dbReference>
<organism evidence="14">
    <name type="scientific">Amblyomma sculptum</name>
    <name type="common">Tick</name>
    <dbReference type="NCBI Taxonomy" id="1581419"/>
    <lineage>
        <taxon>Eukaryota</taxon>
        <taxon>Metazoa</taxon>
        <taxon>Ecdysozoa</taxon>
        <taxon>Arthropoda</taxon>
        <taxon>Chelicerata</taxon>
        <taxon>Arachnida</taxon>
        <taxon>Acari</taxon>
        <taxon>Parasitiformes</taxon>
        <taxon>Ixodida</taxon>
        <taxon>Ixodoidea</taxon>
        <taxon>Ixodidae</taxon>
        <taxon>Amblyomminae</taxon>
        <taxon>Amblyomma</taxon>
    </lineage>
</organism>
<dbReference type="PANTHER" id="PTHR12411">
    <property type="entry name" value="CYSTEINE PROTEASE FAMILY C1-RELATED"/>
    <property type="match status" value="1"/>
</dbReference>
<evidence type="ECO:0000256" key="9">
    <source>
        <dbReference type="ARBA" id="ARBA00023180"/>
    </source>
</evidence>
<proteinExistence type="evidence at transcript level"/>
<dbReference type="InterPro" id="IPR000668">
    <property type="entry name" value="Peptidase_C1A_C"/>
</dbReference>
<reference evidence="14" key="2">
    <citation type="journal article" date="2017" name="Front. Cell. Infect. Microbiol.">
        <title>Analysis of the Salivary Gland Transcriptome of Unfed and Partially Fed Amblyomma sculptum Ticks and Descriptive Proteome of the Saliva.</title>
        <authorList>
            <person name="Esteves E."/>
            <person name="Maruyama S.R."/>
            <person name="Kawahara R."/>
            <person name="Fujita A."/>
            <person name="Martins L.A."/>
            <person name="Righi A.A."/>
            <person name="Costa F.B."/>
            <person name="Palmisano G."/>
            <person name="Labruna M.B."/>
            <person name="Sa-Nunes A."/>
            <person name="Ribeiro J.M.C."/>
            <person name="Fogaca A.C."/>
        </authorList>
    </citation>
    <scope>NUCLEOTIDE SEQUENCE</scope>
</reference>
<feature type="signal peptide" evidence="10">
    <location>
        <begin position="1"/>
        <end position="24"/>
    </location>
</feature>
<feature type="domain" description="Cathepsin propeptide inhibitor" evidence="13">
    <location>
        <begin position="169"/>
        <end position="226"/>
    </location>
</feature>
<dbReference type="InterPro" id="IPR018073">
    <property type="entry name" value="Prot_inh_cystat_CS"/>
</dbReference>
<dbReference type="InterPro" id="IPR013201">
    <property type="entry name" value="Prot_inhib_I29"/>
</dbReference>
<keyword evidence="7" id="KW-0865">Zymogen</keyword>
<dbReference type="PRINTS" id="PR00705">
    <property type="entry name" value="PAPAIN"/>
</dbReference>
<dbReference type="InterPro" id="IPR025660">
    <property type="entry name" value="Pept_his_AS"/>
</dbReference>
<evidence type="ECO:0000256" key="7">
    <source>
        <dbReference type="ARBA" id="ARBA00023145"/>
    </source>
</evidence>
<evidence type="ECO:0000313" key="14">
    <source>
        <dbReference type="EMBL" id="JAU00257.1"/>
    </source>
</evidence>
<comment type="similarity">
    <text evidence="1">Belongs to the peptidase C1 family.</text>
</comment>
<dbReference type="FunFam" id="3.90.70.10:FF:000130">
    <property type="entry name" value="Cysteine proteinase 1"/>
    <property type="match status" value="1"/>
</dbReference>
<dbReference type="GO" id="GO:0008234">
    <property type="term" value="F:cysteine-type peptidase activity"/>
    <property type="evidence" value="ECO:0007669"/>
    <property type="project" value="UniProtKB-KW"/>
</dbReference>
<dbReference type="EMBL" id="GFAA01003178">
    <property type="protein sequence ID" value="JAU00257.1"/>
    <property type="molecule type" value="mRNA"/>
</dbReference>
<evidence type="ECO:0000256" key="8">
    <source>
        <dbReference type="ARBA" id="ARBA00023157"/>
    </source>
</evidence>
<dbReference type="SUPFAM" id="SSF54001">
    <property type="entry name" value="Cysteine proteinases"/>
    <property type="match status" value="1"/>
</dbReference>
<dbReference type="PROSITE" id="PS00640">
    <property type="entry name" value="THIOL_PROTEASE_ASN"/>
    <property type="match status" value="1"/>
</dbReference>
<feature type="domain" description="Peptidase C1A papain C-terminal" evidence="12">
    <location>
        <begin position="256"/>
        <end position="473"/>
    </location>
</feature>
<dbReference type="PROSITE" id="PS00639">
    <property type="entry name" value="THIOL_PROTEASE_HIS"/>
    <property type="match status" value="1"/>
</dbReference>
<dbReference type="SUPFAM" id="SSF54403">
    <property type="entry name" value="Cystatin/monellin"/>
    <property type="match status" value="1"/>
</dbReference>
<dbReference type="InterPro" id="IPR025661">
    <property type="entry name" value="Pept_asp_AS"/>
</dbReference>
<evidence type="ECO:0000256" key="5">
    <source>
        <dbReference type="ARBA" id="ARBA00022801"/>
    </source>
</evidence>
<keyword evidence="6" id="KW-0788">Thiol protease</keyword>
<feature type="chain" id="PRO_5018706382" evidence="10">
    <location>
        <begin position="25"/>
        <end position="476"/>
    </location>
</feature>
<dbReference type="Pfam" id="PF00112">
    <property type="entry name" value="Peptidase_C1"/>
    <property type="match status" value="1"/>
</dbReference>
<dbReference type="InterPro" id="IPR013128">
    <property type="entry name" value="Peptidase_C1A"/>
</dbReference>